<dbReference type="GO" id="GO:0019005">
    <property type="term" value="C:SCF ubiquitin ligase complex"/>
    <property type="evidence" value="ECO:0007669"/>
    <property type="project" value="Ensembl"/>
</dbReference>
<dbReference type="GO" id="GO:0043138">
    <property type="term" value="F:3'-5' DNA helicase activity"/>
    <property type="evidence" value="ECO:0007669"/>
    <property type="project" value="UniProtKB-EC"/>
</dbReference>
<evidence type="ECO:0000256" key="19">
    <source>
        <dbReference type="ARBA" id="ARBA00071173"/>
    </source>
</evidence>
<evidence type="ECO:0000256" key="9">
    <source>
        <dbReference type="ARBA" id="ARBA00022801"/>
    </source>
</evidence>
<evidence type="ECO:0000256" key="10">
    <source>
        <dbReference type="ARBA" id="ARBA00022806"/>
    </source>
</evidence>
<evidence type="ECO:0000256" key="16">
    <source>
        <dbReference type="ARBA" id="ARBA00034617"/>
    </source>
</evidence>
<dbReference type="GO" id="GO:0006308">
    <property type="term" value="P:DNA catabolic process"/>
    <property type="evidence" value="ECO:0007669"/>
    <property type="project" value="Ensembl"/>
</dbReference>
<dbReference type="GO" id="GO:1902231">
    <property type="term" value="P:positive regulation of intrinsic apoptotic signaling pathway in response to DNA damage"/>
    <property type="evidence" value="ECO:0007669"/>
    <property type="project" value="Ensembl"/>
</dbReference>
<comment type="pathway">
    <text evidence="3">Protein modification; protein ubiquitination.</text>
</comment>
<proteinExistence type="inferred from homology"/>
<accession>A0A8D0BK48</accession>
<dbReference type="GO" id="GO:0072429">
    <property type="term" value="P:response to intra-S DNA damage checkpoint signaling"/>
    <property type="evidence" value="ECO:0007669"/>
    <property type="project" value="Ensembl"/>
</dbReference>
<evidence type="ECO:0000256" key="1">
    <source>
        <dbReference type="ARBA" id="ARBA00004123"/>
    </source>
</evidence>
<reference evidence="24" key="1">
    <citation type="submission" date="2025-08" db="UniProtKB">
        <authorList>
            <consortium name="Ensembl"/>
        </authorList>
    </citation>
    <scope>IDENTIFICATION</scope>
</reference>
<evidence type="ECO:0000256" key="11">
    <source>
        <dbReference type="ARBA" id="ARBA00022840"/>
    </source>
</evidence>
<dbReference type="PANTHER" id="PTHR11070:SF30">
    <property type="entry name" value="F-BOX DNA HELICASE 1"/>
    <property type="match status" value="1"/>
</dbReference>
<evidence type="ECO:0000256" key="3">
    <source>
        <dbReference type="ARBA" id="ARBA00004906"/>
    </source>
</evidence>
<dbReference type="PANTHER" id="PTHR11070">
    <property type="entry name" value="UVRD / RECB / PCRA DNA HELICASE FAMILY MEMBER"/>
    <property type="match status" value="1"/>
</dbReference>
<dbReference type="GeneTree" id="ENSGT00390000011669"/>
<evidence type="ECO:0000256" key="22">
    <source>
        <dbReference type="SAM" id="MobiDB-lite"/>
    </source>
</evidence>
<keyword evidence="9" id="KW-0378">Hydrolase</keyword>
<dbReference type="GO" id="GO:0003697">
    <property type="term" value="F:single-stranded DNA binding"/>
    <property type="evidence" value="ECO:0007669"/>
    <property type="project" value="Ensembl"/>
</dbReference>
<dbReference type="Ensembl" id="ENSSMRT00000014110.1">
    <property type="protein sequence ID" value="ENSSMRP00000012114.1"/>
    <property type="gene ID" value="ENSSMRG00000009473.1"/>
</dbReference>
<dbReference type="OMA" id="CERCVWT"/>
<evidence type="ECO:0000256" key="17">
    <source>
        <dbReference type="ARBA" id="ARBA00034808"/>
    </source>
</evidence>
<dbReference type="InterPro" id="IPR014017">
    <property type="entry name" value="DNA_helicase_UvrD-like_C"/>
</dbReference>
<keyword evidence="8" id="KW-0833">Ubl conjugation pathway</keyword>
<dbReference type="CDD" id="cd22095">
    <property type="entry name" value="F-box_FBXO18"/>
    <property type="match status" value="1"/>
</dbReference>
<evidence type="ECO:0000256" key="6">
    <source>
        <dbReference type="ARBA" id="ARBA00022741"/>
    </source>
</evidence>
<reference evidence="24" key="2">
    <citation type="submission" date="2025-09" db="UniProtKB">
        <authorList>
            <consortium name="Ensembl"/>
        </authorList>
    </citation>
    <scope>IDENTIFICATION</scope>
</reference>
<comment type="catalytic activity">
    <reaction evidence="16">
        <text>Couples ATP hydrolysis with the unwinding of duplex DNA by translocating in the 3'-5' direction.</text>
        <dbReference type="EC" id="5.6.2.4"/>
    </reaction>
</comment>
<dbReference type="Gene3D" id="3.40.50.300">
    <property type="entry name" value="P-loop containing nucleotide triphosphate hydrolases"/>
    <property type="match status" value="2"/>
</dbReference>
<dbReference type="AlphaFoldDB" id="A0A8D0BK48"/>
<dbReference type="InterPro" id="IPR001810">
    <property type="entry name" value="F-box_dom"/>
</dbReference>
<dbReference type="GO" id="GO:0031297">
    <property type="term" value="P:replication fork processing"/>
    <property type="evidence" value="ECO:0007669"/>
    <property type="project" value="Ensembl"/>
</dbReference>
<dbReference type="GO" id="GO:0000724">
    <property type="term" value="P:double-strand break repair via homologous recombination"/>
    <property type="evidence" value="ECO:0007669"/>
    <property type="project" value="TreeGrafter"/>
</dbReference>
<comment type="similarity">
    <text evidence="4">Belongs to the helicase family. UvrD subfamily.</text>
</comment>
<keyword evidence="13" id="KW-0234">DNA repair</keyword>
<comment type="subcellular location">
    <subcellularLocation>
        <location evidence="2">Chromosome</location>
    </subcellularLocation>
    <subcellularLocation>
        <location evidence="1">Nucleus</location>
    </subcellularLocation>
</comment>
<dbReference type="SUPFAM" id="SSF52540">
    <property type="entry name" value="P-loop containing nucleoside triphosphate hydrolases"/>
    <property type="match status" value="1"/>
</dbReference>
<comment type="catalytic activity">
    <reaction evidence="18">
        <text>ATP + H2O = ADP + phosphate + H(+)</text>
        <dbReference type="Rhea" id="RHEA:13065"/>
        <dbReference type="ChEBI" id="CHEBI:15377"/>
        <dbReference type="ChEBI" id="CHEBI:15378"/>
        <dbReference type="ChEBI" id="CHEBI:30616"/>
        <dbReference type="ChEBI" id="CHEBI:43474"/>
        <dbReference type="ChEBI" id="CHEBI:456216"/>
        <dbReference type="EC" id="5.6.2.4"/>
    </reaction>
</comment>
<dbReference type="Pfam" id="PF12937">
    <property type="entry name" value="F-box-like"/>
    <property type="match status" value="1"/>
</dbReference>
<protein>
    <recommendedName>
        <fullName evidence="19">F-box DNA helicase 1</fullName>
        <ecNumber evidence="17">5.6.2.4</ecNumber>
    </recommendedName>
    <alternativeName>
        <fullName evidence="21">DNA 3'-5' helicase 1</fullName>
    </alternativeName>
    <alternativeName>
        <fullName evidence="20">F-box only protein 18</fullName>
    </alternativeName>
</protein>
<dbReference type="GO" id="GO:0005634">
    <property type="term" value="C:nucleus"/>
    <property type="evidence" value="ECO:0007669"/>
    <property type="project" value="UniProtKB-SubCell"/>
</dbReference>
<dbReference type="PROSITE" id="PS50181">
    <property type="entry name" value="FBOX"/>
    <property type="match status" value="1"/>
</dbReference>
<dbReference type="GO" id="GO:0000785">
    <property type="term" value="C:chromatin"/>
    <property type="evidence" value="ECO:0007669"/>
    <property type="project" value="Ensembl"/>
</dbReference>
<feature type="region of interest" description="Disordered" evidence="22">
    <location>
        <begin position="1"/>
        <end position="57"/>
    </location>
</feature>
<evidence type="ECO:0000256" key="18">
    <source>
        <dbReference type="ARBA" id="ARBA00048988"/>
    </source>
</evidence>
<dbReference type="Gene3D" id="1.20.1280.50">
    <property type="match status" value="1"/>
</dbReference>
<feature type="domain" description="F-box" evidence="23">
    <location>
        <begin position="194"/>
        <end position="243"/>
    </location>
</feature>
<evidence type="ECO:0000256" key="8">
    <source>
        <dbReference type="ARBA" id="ARBA00022786"/>
    </source>
</evidence>
<feature type="region of interest" description="Disordered" evidence="22">
    <location>
        <begin position="122"/>
        <end position="146"/>
    </location>
</feature>
<keyword evidence="10" id="KW-0347">Helicase</keyword>
<dbReference type="InterPro" id="IPR036047">
    <property type="entry name" value="F-box-like_dom_sf"/>
</dbReference>
<dbReference type="SMART" id="SM00256">
    <property type="entry name" value="FBOX"/>
    <property type="match status" value="1"/>
</dbReference>
<evidence type="ECO:0000256" key="20">
    <source>
        <dbReference type="ARBA" id="ARBA00075040"/>
    </source>
</evidence>
<evidence type="ECO:0000259" key="23">
    <source>
        <dbReference type="PROSITE" id="PS50181"/>
    </source>
</evidence>
<dbReference type="InterPro" id="IPR027417">
    <property type="entry name" value="P-loop_NTPase"/>
</dbReference>
<dbReference type="GO" id="GO:0015616">
    <property type="term" value="F:DNA translocase activity"/>
    <property type="evidence" value="ECO:0007669"/>
    <property type="project" value="Ensembl"/>
</dbReference>
<dbReference type="Pfam" id="PF13361">
    <property type="entry name" value="UvrD_C"/>
    <property type="match status" value="1"/>
</dbReference>
<dbReference type="GO" id="GO:0003690">
    <property type="term" value="F:double-stranded DNA binding"/>
    <property type="evidence" value="ECO:0007669"/>
    <property type="project" value="Ensembl"/>
</dbReference>
<evidence type="ECO:0000256" key="13">
    <source>
        <dbReference type="ARBA" id="ARBA00023204"/>
    </source>
</evidence>
<evidence type="ECO:0000256" key="12">
    <source>
        <dbReference type="ARBA" id="ARBA00023125"/>
    </source>
</evidence>
<keyword evidence="7" id="KW-0227">DNA damage</keyword>
<evidence type="ECO:0000256" key="7">
    <source>
        <dbReference type="ARBA" id="ARBA00022763"/>
    </source>
</evidence>
<keyword evidence="12" id="KW-0238">DNA-binding</keyword>
<dbReference type="Pfam" id="PF13245">
    <property type="entry name" value="AAA_19"/>
    <property type="match status" value="1"/>
</dbReference>
<feature type="compositionally biased region" description="Polar residues" evidence="22">
    <location>
        <begin position="17"/>
        <end position="40"/>
    </location>
</feature>
<dbReference type="Proteomes" id="UP000694421">
    <property type="component" value="Unplaced"/>
</dbReference>
<dbReference type="GO" id="GO:0016567">
    <property type="term" value="P:protein ubiquitination"/>
    <property type="evidence" value="ECO:0007669"/>
    <property type="project" value="Ensembl"/>
</dbReference>
<evidence type="ECO:0000256" key="15">
    <source>
        <dbReference type="ARBA" id="ARBA00023242"/>
    </source>
</evidence>
<name>A0A8D0BK48_SALMN</name>
<evidence type="ECO:0000313" key="24">
    <source>
        <dbReference type="Ensembl" id="ENSSMRP00000012114.1"/>
    </source>
</evidence>
<keyword evidence="25" id="KW-1185">Reference proteome</keyword>
<sequence length="1031" mass="115559">MNHFKKRRLTASDCEALSSSPEGTFSLTQPLGQRPSSQDPNKGLYPTHWTRKHPRGGRVALQKSLTEYFRKKGRASEFTGNMAAGSKTEPEASLGSLTAQDDPFDTKDSISLCGVEENADAEAAPKRSRFSWDTSSTPVDCAQQKQDEKPLLLSSPEWPRNHVNIKQEVEDMEVEPVPDACYGLLGTRHWAVPQGCIDQLPDEVLREIFTFVPAVDLYRNVSLVCRRWQQIVADPQFIPWRKRYHQYLKAEENATLKVQEILQQYKLIPQKNECMLLFLRCVASLNKHHCREPVAILNCLKRHPLFPKAEICVARRLLNVESPEAEPFYVSAVMMAIVLFAGGVGDVQTMMACLRRPNSALSHRDITEVLYCAATLLYAMRENQVRISNRIHYNIFYSLYHLENLDINAAVIKPELSSRGHGCGLGGSSNPGIQPTSEQQQILNHAIAPGQVVKIVAFAGTGKTSTLAKYAEKWSNYRFLYLAFNKTIAEQGSQSFPKNVTCKTIHSLAFAEVGKNYKQKLNVGSLTSYWVSYVLQNREGESRYVRAKMVTQTLSAFLASPDESITLEHAPIWCKNTAGRIVAVEREEKEIVVDEARQIWTQMQRLGPTPEMAHKMTHDGYLKLWQLQKPSLSSCYDAIFVDEAQDCTPAIMDIILSQSCCVILVGDPHQQIYTFRGAVNAMSEVPHTHVFYLTQSFRFGSEIAYIGATILDVCKNVRKKTLVGSNSEGDVSGTEATGTVACLSRNNLTVFEDAVNFTSGENPAKIHLLGGLEAFGLKKIHDLWKLLHHELRSEVKDPFFKRWVEKGFAALKNYAMAAEDKQLEMKIAIVEKYRDRIPELVKKISRCHITSLDADYILGTIHKAKGMEFNTVRVAGDFASGMGTFLAQHAFETIPAVDTGKVPDDEWNLLYVAITRAKKCLIMPSFLSDLLAMAGEHFLRPELTSEVCKGTPVTCSVRGCSDAVSSESVLTMKKAPFIYSNGTKDPEGFVCRICTKQRLGPLAWLTMPRNFSEDQMLIPANLVQRFQNEQA</sequence>
<dbReference type="EC" id="5.6.2.4" evidence="17"/>
<dbReference type="FunFam" id="1.20.1280.50:FF:000011">
    <property type="entry name" value="F-box DNA helicase 1"/>
    <property type="match status" value="1"/>
</dbReference>
<keyword evidence="11" id="KW-0067">ATP-binding</keyword>
<evidence type="ECO:0000256" key="21">
    <source>
        <dbReference type="ARBA" id="ARBA00079567"/>
    </source>
</evidence>
<keyword evidence="5" id="KW-0158">Chromosome</keyword>
<evidence type="ECO:0000256" key="2">
    <source>
        <dbReference type="ARBA" id="ARBA00004286"/>
    </source>
</evidence>
<dbReference type="GO" id="GO:0016787">
    <property type="term" value="F:hydrolase activity"/>
    <property type="evidence" value="ECO:0007669"/>
    <property type="project" value="UniProtKB-KW"/>
</dbReference>
<keyword evidence="15" id="KW-0539">Nucleus</keyword>
<organism evidence="24 25">
    <name type="scientific">Salvator merianae</name>
    <name type="common">Argentine black and white tegu</name>
    <name type="synonym">Tupinambis merianae</name>
    <dbReference type="NCBI Taxonomy" id="96440"/>
    <lineage>
        <taxon>Eukaryota</taxon>
        <taxon>Metazoa</taxon>
        <taxon>Chordata</taxon>
        <taxon>Craniata</taxon>
        <taxon>Vertebrata</taxon>
        <taxon>Euteleostomi</taxon>
        <taxon>Lepidosauria</taxon>
        <taxon>Squamata</taxon>
        <taxon>Bifurcata</taxon>
        <taxon>Unidentata</taxon>
        <taxon>Episquamata</taxon>
        <taxon>Laterata</taxon>
        <taxon>Teiioidea</taxon>
        <taxon>Teiidae</taxon>
        <taxon>Salvator</taxon>
    </lineage>
</organism>
<evidence type="ECO:0000256" key="4">
    <source>
        <dbReference type="ARBA" id="ARBA00009922"/>
    </source>
</evidence>
<evidence type="ECO:0000313" key="25">
    <source>
        <dbReference type="Proteomes" id="UP000694421"/>
    </source>
</evidence>
<dbReference type="GO" id="GO:2000042">
    <property type="term" value="P:negative regulation of double-strand break repair via homologous recombination"/>
    <property type="evidence" value="ECO:0007669"/>
    <property type="project" value="Ensembl"/>
</dbReference>
<dbReference type="GO" id="GO:0005524">
    <property type="term" value="F:ATP binding"/>
    <property type="evidence" value="ECO:0007669"/>
    <property type="project" value="UniProtKB-KW"/>
</dbReference>
<dbReference type="SUPFAM" id="SSF81383">
    <property type="entry name" value="F-box domain"/>
    <property type="match status" value="1"/>
</dbReference>
<evidence type="ECO:0000256" key="14">
    <source>
        <dbReference type="ARBA" id="ARBA00023235"/>
    </source>
</evidence>
<dbReference type="CDD" id="cd18786">
    <property type="entry name" value="SF1_C"/>
    <property type="match status" value="1"/>
</dbReference>
<feature type="region of interest" description="Disordered" evidence="22">
    <location>
        <begin position="81"/>
        <end position="101"/>
    </location>
</feature>
<keyword evidence="6" id="KW-0547">Nucleotide-binding</keyword>
<dbReference type="InterPro" id="IPR000212">
    <property type="entry name" value="DNA_helicase_UvrD/REP"/>
</dbReference>
<keyword evidence="14" id="KW-0413">Isomerase</keyword>
<evidence type="ECO:0000256" key="5">
    <source>
        <dbReference type="ARBA" id="ARBA00022454"/>
    </source>
</evidence>